<reference evidence="3 4" key="1">
    <citation type="submission" date="2019-08" db="EMBL/GenBank/DDBJ databases">
        <title>Bradyrhizobium hipponensis sp. nov., a rhizobium isolated from a Lupinus angustifolius root nodule in Tunisia.</title>
        <authorList>
            <person name="Off K."/>
            <person name="Rejili M."/>
            <person name="Mars M."/>
            <person name="Brachmann A."/>
            <person name="Marin M."/>
        </authorList>
    </citation>
    <scope>NUCLEOTIDE SEQUENCE [LARGE SCALE GENOMIC DNA]</scope>
    <source>
        <strain evidence="4">aSej3</strain>
    </source>
</reference>
<dbReference type="RefSeq" id="WP_148740755.1">
    <property type="nucleotide sequence ID" value="NZ_VSTH01000056.1"/>
</dbReference>
<comment type="similarity">
    <text evidence="1">Belongs to the CapA family.</text>
</comment>
<feature type="domain" description="Capsule synthesis protein CapA" evidence="2">
    <location>
        <begin position="5"/>
        <end position="286"/>
    </location>
</feature>
<sequence>MAMISLALCGDVMMGRGIDQLLPWPCEPVLYEPFMRSATEYIALAERVNGPIPRHVEPSYPWGDALRDLQEHQPDVRIVNLETSVTRCATPAPKGINYRMSPENFASLLDGKIDCCVLANNHVLDWGEQGLIDTLHAVRTAGIASAGAGLDLRDACAPGLVSVTGKGRVLVYACAATDSGVPPAWRAGPDRTGVNVLPDFSADTARRIGKEVSENRKAGDLVVVSIHWGGNWGYAIPPEHRRFAHALVDAAGADLIHGHSSHHAKGIEVYRGRLILYGCGDLISDYEGIEGYEAFRDDLVLLYLPQLRVADGMLVSLTMLPYQLRKFRLNRAAPADSQWLRDMLDRESHCFNASITLDESGCLQLRCA</sequence>
<dbReference type="PANTHER" id="PTHR33393">
    <property type="entry name" value="POLYGLUTAMINE SYNTHESIS ACCESSORY PROTEIN RV0574C-RELATED"/>
    <property type="match status" value="1"/>
</dbReference>
<dbReference type="SMART" id="SM00854">
    <property type="entry name" value="PGA_cap"/>
    <property type="match status" value="1"/>
</dbReference>
<comment type="caution">
    <text evidence="3">The sequence shown here is derived from an EMBL/GenBank/DDBJ whole genome shotgun (WGS) entry which is preliminary data.</text>
</comment>
<dbReference type="Gene3D" id="3.60.21.10">
    <property type="match status" value="1"/>
</dbReference>
<evidence type="ECO:0000256" key="1">
    <source>
        <dbReference type="ARBA" id="ARBA00005662"/>
    </source>
</evidence>
<accession>A0A5S4YWN2</accession>
<dbReference type="PANTHER" id="PTHR33393:SF11">
    <property type="entry name" value="POLYGLUTAMINE SYNTHESIS ACCESSORY PROTEIN RV0574C-RELATED"/>
    <property type="match status" value="1"/>
</dbReference>
<dbReference type="AlphaFoldDB" id="A0A5S4YWN2"/>
<organism evidence="3 4">
    <name type="scientific">Bradyrhizobium hipponense</name>
    <dbReference type="NCBI Taxonomy" id="2605638"/>
    <lineage>
        <taxon>Bacteria</taxon>
        <taxon>Pseudomonadati</taxon>
        <taxon>Pseudomonadota</taxon>
        <taxon>Alphaproteobacteria</taxon>
        <taxon>Hyphomicrobiales</taxon>
        <taxon>Nitrobacteraceae</taxon>
        <taxon>Bradyrhizobium</taxon>
    </lineage>
</organism>
<dbReference type="EMBL" id="VSTH01000056">
    <property type="protein sequence ID" value="TYO65109.1"/>
    <property type="molecule type" value="Genomic_DNA"/>
</dbReference>
<dbReference type="InterPro" id="IPR029052">
    <property type="entry name" value="Metallo-depent_PP-like"/>
</dbReference>
<dbReference type="Pfam" id="PF09587">
    <property type="entry name" value="PGA_cap"/>
    <property type="match status" value="1"/>
</dbReference>
<evidence type="ECO:0000259" key="2">
    <source>
        <dbReference type="SMART" id="SM00854"/>
    </source>
</evidence>
<name>A0A5S4YWN2_9BRAD</name>
<dbReference type="Proteomes" id="UP000324797">
    <property type="component" value="Unassembled WGS sequence"/>
</dbReference>
<dbReference type="CDD" id="cd07381">
    <property type="entry name" value="MPP_CapA"/>
    <property type="match status" value="1"/>
</dbReference>
<evidence type="ECO:0000313" key="4">
    <source>
        <dbReference type="Proteomes" id="UP000324797"/>
    </source>
</evidence>
<evidence type="ECO:0000313" key="3">
    <source>
        <dbReference type="EMBL" id="TYO65109.1"/>
    </source>
</evidence>
<gene>
    <name evidence="3" type="ORF">FXV83_18105</name>
</gene>
<dbReference type="InterPro" id="IPR052169">
    <property type="entry name" value="CW_Biosynth-Accessory"/>
</dbReference>
<dbReference type="SUPFAM" id="SSF56300">
    <property type="entry name" value="Metallo-dependent phosphatases"/>
    <property type="match status" value="1"/>
</dbReference>
<proteinExistence type="inferred from homology"/>
<protein>
    <submittedName>
        <fullName evidence="3">CapA family protein</fullName>
    </submittedName>
</protein>
<keyword evidence="4" id="KW-1185">Reference proteome</keyword>
<dbReference type="InterPro" id="IPR019079">
    <property type="entry name" value="Capsule_synth_CapA"/>
</dbReference>